<name>A0AAN9LYJ1_CANGL</name>
<keyword evidence="2" id="KW-1185">Reference proteome</keyword>
<comment type="caution">
    <text evidence="1">The sequence shown here is derived from an EMBL/GenBank/DDBJ whole genome shotgun (WGS) entry which is preliminary data.</text>
</comment>
<proteinExistence type="predicted"/>
<dbReference type="PANTHER" id="PTHR33740">
    <property type="entry name" value="GPI-ANCHORED ADHESIN-LIKE PROTEIN"/>
    <property type="match status" value="1"/>
</dbReference>
<dbReference type="EMBL" id="JAYMYQ010000003">
    <property type="protein sequence ID" value="KAK7344820.1"/>
    <property type="molecule type" value="Genomic_DNA"/>
</dbReference>
<sequence length="110" mass="12111">MVPSLRSMMSPLGTPMFASVQGLAEVSLIESKLFRCDVQSSDDEDNSPFYFSSKSLLSRQDLAHWFPPDKAATKAQVALALATGDAFDLVAQVEKDITASSKQELFHREK</sequence>
<dbReference type="PANTHER" id="PTHR33740:SF3">
    <property type="entry name" value="GPI-ANCHORED ADHESIN-LIKE PROTEIN"/>
    <property type="match status" value="1"/>
</dbReference>
<accession>A0AAN9LYJ1</accession>
<dbReference type="Proteomes" id="UP001367508">
    <property type="component" value="Unassembled WGS sequence"/>
</dbReference>
<reference evidence="1 2" key="1">
    <citation type="submission" date="2024-01" db="EMBL/GenBank/DDBJ databases">
        <title>The genomes of 5 underutilized Papilionoideae crops provide insights into root nodulation and disease resistanc.</title>
        <authorList>
            <person name="Jiang F."/>
        </authorList>
    </citation>
    <scope>NUCLEOTIDE SEQUENCE [LARGE SCALE GENOMIC DNA]</scope>
    <source>
        <strain evidence="1">LVBAO_FW01</strain>
        <tissue evidence="1">Leaves</tissue>
    </source>
</reference>
<protein>
    <submittedName>
        <fullName evidence="1">Uncharacterized protein</fullName>
    </submittedName>
</protein>
<gene>
    <name evidence="1" type="ORF">VNO77_14940</name>
</gene>
<organism evidence="1 2">
    <name type="scientific">Canavalia gladiata</name>
    <name type="common">Sword bean</name>
    <name type="synonym">Dolichos gladiatus</name>
    <dbReference type="NCBI Taxonomy" id="3824"/>
    <lineage>
        <taxon>Eukaryota</taxon>
        <taxon>Viridiplantae</taxon>
        <taxon>Streptophyta</taxon>
        <taxon>Embryophyta</taxon>
        <taxon>Tracheophyta</taxon>
        <taxon>Spermatophyta</taxon>
        <taxon>Magnoliopsida</taxon>
        <taxon>eudicotyledons</taxon>
        <taxon>Gunneridae</taxon>
        <taxon>Pentapetalae</taxon>
        <taxon>rosids</taxon>
        <taxon>fabids</taxon>
        <taxon>Fabales</taxon>
        <taxon>Fabaceae</taxon>
        <taxon>Papilionoideae</taxon>
        <taxon>50 kb inversion clade</taxon>
        <taxon>NPAAA clade</taxon>
        <taxon>indigoferoid/millettioid clade</taxon>
        <taxon>Phaseoleae</taxon>
        <taxon>Canavalia</taxon>
    </lineage>
</organism>
<dbReference type="AlphaFoldDB" id="A0AAN9LYJ1"/>
<evidence type="ECO:0000313" key="1">
    <source>
        <dbReference type="EMBL" id="KAK7344820.1"/>
    </source>
</evidence>
<evidence type="ECO:0000313" key="2">
    <source>
        <dbReference type="Proteomes" id="UP001367508"/>
    </source>
</evidence>